<gene>
    <name evidence="2" type="ORF">BDZ94DRAFT_1295975</name>
</gene>
<dbReference type="GO" id="GO:0030008">
    <property type="term" value="C:TRAPP complex"/>
    <property type="evidence" value="ECO:0007669"/>
    <property type="project" value="TreeGrafter"/>
</dbReference>
<feature type="non-terminal residue" evidence="2">
    <location>
        <position position="1"/>
    </location>
</feature>
<dbReference type="SUPFAM" id="SSF48452">
    <property type="entry name" value="TPR-like"/>
    <property type="match status" value="1"/>
</dbReference>
<feature type="region of interest" description="Disordered" evidence="1">
    <location>
        <begin position="68"/>
        <end position="161"/>
    </location>
</feature>
<feature type="region of interest" description="Disordered" evidence="1">
    <location>
        <begin position="179"/>
        <end position="260"/>
    </location>
</feature>
<evidence type="ECO:0008006" key="4">
    <source>
        <dbReference type="Google" id="ProtNLM"/>
    </source>
</evidence>
<feature type="compositionally biased region" description="Basic and acidic residues" evidence="1">
    <location>
        <begin position="85"/>
        <end position="104"/>
    </location>
</feature>
<keyword evidence="3" id="KW-1185">Reference proteome</keyword>
<evidence type="ECO:0000313" key="3">
    <source>
        <dbReference type="Proteomes" id="UP000807353"/>
    </source>
</evidence>
<dbReference type="Proteomes" id="UP000807353">
    <property type="component" value="Unassembled WGS sequence"/>
</dbReference>
<protein>
    <recommendedName>
        <fullName evidence="4">Trafficking protein particle complex subunit 12</fullName>
    </recommendedName>
</protein>
<dbReference type="OrthoDB" id="428342at2759"/>
<name>A0A9P5Y9J1_9AGAR</name>
<dbReference type="Gene3D" id="1.25.40.10">
    <property type="entry name" value="Tetratricopeptide repeat domain"/>
    <property type="match status" value="1"/>
</dbReference>
<organism evidence="2 3">
    <name type="scientific">Collybia nuda</name>
    <dbReference type="NCBI Taxonomy" id="64659"/>
    <lineage>
        <taxon>Eukaryota</taxon>
        <taxon>Fungi</taxon>
        <taxon>Dikarya</taxon>
        <taxon>Basidiomycota</taxon>
        <taxon>Agaricomycotina</taxon>
        <taxon>Agaricomycetes</taxon>
        <taxon>Agaricomycetidae</taxon>
        <taxon>Agaricales</taxon>
        <taxon>Tricholomatineae</taxon>
        <taxon>Clitocybaceae</taxon>
        <taxon>Collybia</taxon>
    </lineage>
</organism>
<reference evidence="2" key="1">
    <citation type="submission" date="2020-11" db="EMBL/GenBank/DDBJ databases">
        <authorList>
            <consortium name="DOE Joint Genome Institute"/>
            <person name="Ahrendt S."/>
            <person name="Riley R."/>
            <person name="Andreopoulos W."/>
            <person name="Labutti K."/>
            <person name="Pangilinan J."/>
            <person name="Ruiz-Duenas F.J."/>
            <person name="Barrasa J.M."/>
            <person name="Sanchez-Garcia M."/>
            <person name="Camarero S."/>
            <person name="Miyauchi S."/>
            <person name="Serrano A."/>
            <person name="Linde D."/>
            <person name="Babiker R."/>
            <person name="Drula E."/>
            <person name="Ayuso-Fernandez I."/>
            <person name="Pacheco R."/>
            <person name="Padilla G."/>
            <person name="Ferreira P."/>
            <person name="Barriuso J."/>
            <person name="Kellner H."/>
            <person name="Castanera R."/>
            <person name="Alfaro M."/>
            <person name="Ramirez L."/>
            <person name="Pisabarro A.G."/>
            <person name="Kuo A."/>
            <person name="Tritt A."/>
            <person name="Lipzen A."/>
            <person name="He G."/>
            <person name="Yan M."/>
            <person name="Ng V."/>
            <person name="Cullen D."/>
            <person name="Martin F."/>
            <person name="Rosso M.-N."/>
            <person name="Henrissat B."/>
            <person name="Hibbett D."/>
            <person name="Martinez A.T."/>
            <person name="Grigoriev I.V."/>
        </authorList>
    </citation>
    <scope>NUCLEOTIDE SEQUENCE</scope>
    <source>
        <strain evidence="2">CBS 247.69</strain>
    </source>
</reference>
<evidence type="ECO:0000313" key="2">
    <source>
        <dbReference type="EMBL" id="KAF9466097.1"/>
    </source>
</evidence>
<sequence>MSQAPIIQSPSSDKDSEKSAKFPAKLGKNLKKIKRRVSRVFHHVGSPKHHALDTTDSVLTTITTAPPSNIIHIFPHPSPHHPSSSRRDGSSKSDEADRSDRTSSDESITFSEVSSRSSITSTSDMSMEESRPMKHLTPESSNPPPVFEAQREDQPLSFSGPTFTTLPSVYVELEAPDPFLIDDEDSSSGEGSQELPPAPTSSSQQTITPSQEVSLATPTSPSAPQPSTPHTIPLLPSNINKDVPPPPSSDSDPEEDEAPDLYLPGLVIPTMFLPIPNTDPLTTLLTKYIYPPEKRPVRDVTGDWQHSDFHTLVMSNSWRALARMARDRIVTSDPEDLSLVLGLWYLRLSCLARLRLFNQTSAECTNLFAVLNAIEPPAAKAWVFDRILPFELEVMQARLKYWAGDHMGYLDSLSMLLQRCKSGARAAKGDAATVSMWKERGARICLITASQLMEMKDFTAAVHLLEPLCEQGDGVSTAAMRSSVGRIYLQSGNTSMAVKHFAAVAADPEADKGTKDMNAALLASAEGDWTQASDNLRAILREDADNFVAVNNLSVALLSQGKLKEGIEILEGALKSSPFSVVVAEPFLFNLSTLYELRSTTAAENKRNLLIEVAKWSGDGLKTTCLKMPSN</sequence>
<feature type="compositionally biased region" description="Polar residues" evidence="1">
    <location>
        <begin position="1"/>
        <end position="11"/>
    </location>
</feature>
<dbReference type="GO" id="GO:0005794">
    <property type="term" value="C:Golgi apparatus"/>
    <property type="evidence" value="ECO:0007669"/>
    <property type="project" value="TreeGrafter"/>
</dbReference>
<dbReference type="Pfam" id="PF13432">
    <property type="entry name" value="TPR_16"/>
    <property type="match status" value="1"/>
</dbReference>
<dbReference type="EMBL" id="MU150243">
    <property type="protein sequence ID" value="KAF9466097.1"/>
    <property type="molecule type" value="Genomic_DNA"/>
</dbReference>
<feature type="region of interest" description="Disordered" evidence="1">
    <location>
        <begin position="1"/>
        <end position="29"/>
    </location>
</feature>
<proteinExistence type="predicted"/>
<dbReference type="PANTHER" id="PTHR21581:SF6">
    <property type="entry name" value="TRAFFICKING PROTEIN PARTICLE COMPLEX SUBUNIT 12"/>
    <property type="match status" value="1"/>
</dbReference>
<accession>A0A9P5Y9J1</accession>
<comment type="caution">
    <text evidence="2">The sequence shown here is derived from an EMBL/GenBank/DDBJ whole genome shotgun (WGS) entry which is preliminary data.</text>
</comment>
<dbReference type="AlphaFoldDB" id="A0A9P5Y9J1"/>
<feature type="compositionally biased region" description="Low complexity" evidence="1">
    <location>
        <begin position="200"/>
        <end position="220"/>
    </location>
</feature>
<feature type="compositionally biased region" description="Low complexity" evidence="1">
    <location>
        <begin position="106"/>
        <end position="125"/>
    </location>
</feature>
<dbReference type="InterPro" id="IPR011990">
    <property type="entry name" value="TPR-like_helical_dom_sf"/>
</dbReference>
<dbReference type="PANTHER" id="PTHR21581">
    <property type="entry name" value="D-ALANYL-D-ALANINE CARBOXYPEPTIDASE"/>
    <property type="match status" value="1"/>
</dbReference>
<evidence type="ECO:0000256" key="1">
    <source>
        <dbReference type="SAM" id="MobiDB-lite"/>
    </source>
</evidence>